<dbReference type="Pfam" id="PF00505">
    <property type="entry name" value="HMG_box"/>
    <property type="match status" value="1"/>
</dbReference>
<feature type="compositionally biased region" description="Polar residues" evidence="10">
    <location>
        <begin position="210"/>
        <end position="221"/>
    </location>
</feature>
<dbReference type="Gene3D" id="1.10.30.10">
    <property type="entry name" value="High mobility group box domain"/>
    <property type="match status" value="1"/>
</dbReference>
<evidence type="ECO:0000256" key="5">
    <source>
        <dbReference type="ARBA" id="ARBA00023159"/>
    </source>
</evidence>
<dbReference type="InterPro" id="IPR038104">
    <property type="entry name" value="Rap1_C_sf"/>
</dbReference>
<dbReference type="SUPFAM" id="SSF47095">
    <property type="entry name" value="HMG-box"/>
    <property type="match status" value="1"/>
</dbReference>
<evidence type="ECO:0000256" key="2">
    <source>
        <dbReference type="ARBA" id="ARBA00022454"/>
    </source>
</evidence>
<feature type="compositionally biased region" description="Polar residues" evidence="10">
    <location>
        <begin position="524"/>
        <end position="539"/>
    </location>
</feature>
<evidence type="ECO:0000259" key="11">
    <source>
        <dbReference type="PROSITE" id="PS50030"/>
    </source>
</evidence>
<dbReference type="InterPro" id="IPR036420">
    <property type="entry name" value="BRCT_dom_sf"/>
</dbReference>
<keyword evidence="6" id="KW-0804">Transcription</keyword>
<evidence type="ECO:0000256" key="10">
    <source>
        <dbReference type="SAM" id="MobiDB-lite"/>
    </source>
</evidence>
<comment type="function">
    <text evidence="9">Involved in the regulation of telomere length, clustering and has a specific role in telomere position effect (TPE).</text>
</comment>
<name>A0A6A5VPU3_9PLEO</name>
<dbReference type="GO" id="GO:0010833">
    <property type="term" value="P:telomere maintenance via telomere lengthening"/>
    <property type="evidence" value="ECO:0007669"/>
    <property type="project" value="UniProtKB-UniRule"/>
</dbReference>
<evidence type="ECO:0000256" key="4">
    <source>
        <dbReference type="ARBA" id="ARBA00023015"/>
    </source>
</evidence>
<keyword evidence="7 8" id="KW-0539">Nucleus</keyword>
<evidence type="ECO:0000256" key="7">
    <source>
        <dbReference type="ARBA" id="ARBA00023242"/>
    </source>
</evidence>
<evidence type="ECO:0000256" key="8">
    <source>
        <dbReference type="PROSITE-ProRule" id="PRU00267"/>
    </source>
</evidence>
<comment type="similarity">
    <text evidence="1 9">Belongs to the RAP1 family.</text>
</comment>
<feature type="compositionally biased region" description="Pro residues" evidence="10">
    <location>
        <begin position="183"/>
        <end position="199"/>
    </location>
</feature>
<dbReference type="GO" id="GO:0031848">
    <property type="term" value="P:protection from non-homologous end joining at telomere"/>
    <property type="evidence" value="ECO:0007669"/>
    <property type="project" value="TreeGrafter"/>
</dbReference>
<keyword evidence="2 9" id="KW-0158">Chromosome</keyword>
<dbReference type="PANTHER" id="PTHR16466:SF6">
    <property type="entry name" value="TELOMERIC REPEAT-BINDING FACTOR 2-INTERACTING PROTEIN 1"/>
    <property type="match status" value="1"/>
</dbReference>
<evidence type="ECO:0000256" key="1">
    <source>
        <dbReference type="ARBA" id="ARBA00010467"/>
    </source>
</evidence>
<feature type="DNA-binding region" description="HMG box" evidence="8">
    <location>
        <begin position="361"/>
        <end position="418"/>
    </location>
</feature>
<dbReference type="InterPro" id="IPR039595">
    <property type="entry name" value="TE2IP/Rap1"/>
</dbReference>
<sequence>MAAPTVYEGVSDDAEIRGQLFAGKKFFIAQRVISRPRYIDLVKSNGGEVVLLEKQADYLIANHHRSDCPPGSISCTFIDKSIERGELQDPEDHPAGPPTGTVRESGSLSRPVKGTRDAFTQQEDTLLYKWVRDQVNAGGLANGNEIYKALEKRKPRHTWQSWRDRYVKRLQYMLPSAFNIPDNAPPSPPSDTPAEPAPTPVRTHPKKQSASKPDASTTKASSSDRVDSVDYTVEELTTEGLFDKRDWEHLYAFADDIDAASGEEYQKGWHGWAKDRHQTARQWRQYFEKVVRPQWRQDPVEKHEEIKRRVEERMAEEREDSPEQDESRAGPSTPTSKPPNKRKRDDAEDNRFESFLNDRHKGKASSAYVLFARENKWQVWNEEEPGLDYTGLHELLMSRWNALSSEEKAPYIARAAAEHPNPTNNTVTLSSQVFLSSSTVVNETPTYITEAYKKALNQLRVIVEPSVDGRDGTPPPTKRRKSVSPELGSHTHPLKISSAGSDLDESAQDEETKNRPAGQGLEDITTSGQNVDNNGSASPTPRAPRYKAAFDTQAILSSPSQGASLGPIPPPLDLKQLRDRSREQDDSDKLDSDASQHTTESLEEFSQLIQENPRGSSLAPLSRPLESPALSSPSSTDSGDPDPPLALDEVDEYFEEQRSLGFSNDHIAEALKHTRWRPELASEVLEAWAKEEPLPTKRGIWSDEDDEDVEGGDGMALARLERLHTIDGWGGITERLNFLTKYRDAKMS</sequence>
<dbReference type="Proteomes" id="UP000800036">
    <property type="component" value="Unassembled WGS sequence"/>
</dbReference>
<dbReference type="InterPro" id="IPR036910">
    <property type="entry name" value="HMG_box_dom_sf"/>
</dbReference>
<dbReference type="EMBL" id="ML976665">
    <property type="protein sequence ID" value="KAF1976926.1"/>
    <property type="molecule type" value="Genomic_DNA"/>
</dbReference>
<keyword evidence="5" id="KW-0010">Activator</keyword>
<dbReference type="Pfam" id="PF08914">
    <property type="entry name" value="Myb_Rap1"/>
    <property type="match status" value="1"/>
</dbReference>
<dbReference type="Gene3D" id="3.40.50.10190">
    <property type="entry name" value="BRCT domain"/>
    <property type="match status" value="1"/>
</dbReference>
<organism evidence="13 14">
    <name type="scientific">Bimuria novae-zelandiae CBS 107.79</name>
    <dbReference type="NCBI Taxonomy" id="1447943"/>
    <lineage>
        <taxon>Eukaryota</taxon>
        <taxon>Fungi</taxon>
        <taxon>Dikarya</taxon>
        <taxon>Ascomycota</taxon>
        <taxon>Pezizomycotina</taxon>
        <taxon>Dothideomycetes</taxon>
        <taxon>Pleosporomycetidae</taxon>
        <taxon>Pleosporales</taxon>
        <taxon>Massarineae</taxon>
        <taxon>Didymosphaeriaceae</taxon>
        <taxon>Bimuria</taxon>
    </lineage>
</organism>
<dbReference type="AlphaFoldDB" id="A0A6A5VPU3"/>
<dbReference type="Gene3D" id="1.10.10.60">
    <property type="entry name" value="Homeodomain-like"/>
    <property type="match status" value="1"/>
</dbReference>
<feature type="region of interest" description="Disordered" evidence="10">
    <location>
        <begin position="87"/>
        <end position="117"/>
    </location>
</feature>
<dbReference type="InterPro" id="IPR009057">
    <property type="entry name" value="Homeodomain-like_sf"/>
</dbReference>
<evidence type="ECO:0000256" key="3">
    <source>
        <dbReference type="ARBA" id="ARBA00022895"/>
    </source>
</evidence>
<evidence type="ECO:0000259" key="12">
    <source>
        <dbReference type="PROSITE" id="PS50118"/>
    </source>
</evidence>
<feature type="region of interest" description="Disordered" evidence="10">
    <location>
        <begin position="465"/>
        <end position="544"/>
    </location>
</feature>
<feature type="region of interest" description="Disordered" evidence="10">
    <location>
        <begin position="311"/>
        <end position="348"/>
    </location>
</feature>
<proteinExistence type="inferred from homology"/>
<protein>
    <recommendedName>
        <fullName evidence="9">DNA-binding protein RAP1</fullName>
    </recommendedName>
</protein>
<feature type="domain" description="UBA" evidence="11">
    <location>
        <begin position="649"/>
        <end position="688"/>
    </location>
</feature>
<dbReference type="PROSITE" id="PS50118">
    <property type="entry name" value="HMG_BOX_2"/>
    <property type="match status" value="1"/>
</dbReference>
<dbReference type="SUPFAM" id="SSF46689">
    <property type="entry name" value="Homeodomain-like"/>
    <property type="match status" value="1"/>
</dbReference>
<dbReference type="InterPro" id="IPR015010">
    <property type="entry name" value="TERF2IP_Myb"/>
</dbReference>
<evidence type="ECO:0000256" key="9">
    <source>
        <dbReference type="RuleBase" id="RU367107"/>
    </source>
</evidence>
<comment type="subunit">
    <text evidence="9">Homodimer.</text>
</comment>
<evidence type="ECO:0000313" key="13">
    <source>
        <dbReference type="EMBL" id="KAF1976926.1"/>
    </source>
</evidence>
<reference evidence="13" key="1">
    <citation type="journal article" date="2020" name="Stud. Mycol.">
        <title>101 Dothideomycetes genomes: a test case for predicting lifestyles and emergence of pathogens.</title>
        <authorList>
            <person name="Haridas S."/>
            <person name="Albert R."/>
            <person name="Binder M."/>
            <person name="Bloem J."/>
            <person name="Labutti K."/>
            <person name="Salamov A."/>
            <person name="Andreopoulos B."/>
            <person name="Baker S."/>
            <person name="Barry K."/>
            <person name="Bills G."/>
            <person name="Bluhm B."/>
            <person name="Cannon C."/>
            <person name="Castanera R."/>
            <person name="Culley D."/>
            <person name="Daum C."/>
            <person name="Ezra D."/>
            <person name="Gonzalez J."/>
            <person name="Henrissat B."/>
            <person name="Kuo A."/>
            <person name="Liang C."/>
            <person name="Lipzen A."/>
            <person name="Lutzoni F."/>
            <person name="Magnuson J."/>
            <person name="Mondo S."/>
            <person name="Nolan M."/>
            <person name="Ohm R."/>
            <person name="Pangilinan J."/>
            <person name="Park H.-J."/>
            <person name="Ramirez L."/>
            <person name="Alfaro M."/>
            <person name="Sun H."/>
            <person name="Tritt A."/>
            <person name="Yoshinaga Y."/>
            <person name="Zwiers L.-H."/>
            <person name="Turgeon B."/>
            <person name="Goodwin S."/>
            <person name="Spatafora J."/>
            <person name="Crous P."/>
            <person name="Grigoriev I."/>
        </authorList>
    </citation>
    <scope>NUCLEOTIDE SEQUENCE</scope>
    <source>
        <strain evidence="13">CBS 107.79</strain>
    </source>
</reference>
<feature type="compositionally biased region" description="Low complexity" evidence="10">
    <location>
        <begin position="616"/>
        <end position="638"/>
    </location>
</feature>
<evidence type="ECO:0000313" key="14">
    <source>
        <dbReference type="Proteomes" id="UP000800036"/>
    </source>
</evidence>
<dbReference type="PANTHER" id="PTHR16466">
    <property type="entry name" value="TELOMERE REPEAT-BINDING FACTOR 2-INTERACTING PROTEIN 1"/>
    <property type="match status" value="1"/>
</dbReference>
<dbReference type="InterPro" id="IPR001357">
    <property type="entry name" value="BRCT_dom"/>
</dbReference>
<comment type="subcellular location">
    <subcellularLocation>
        <location evidence="9">Nucleus</location>
    </subcellularLocation>
    <subcellularLocation>
        <location evidence="9">Chromosome</location>
        <location evidence="9">Telomere</location>
    </subcellularLocation>
</comment>
<dbReference type="Pfam" id="PF16589">
    <property type="entry name" value="BRCT_2"/>
    <property type="match status" value="1"/>
</dbReference>
<keyword evidence="4" id="KW-0805">Transcription regulation</keyword>
<feature type="region of interest" description="Disordered" evidence="10">
    <location>
        <begin position="178"/>
        <end position="227"/>
    </location>
</feature>
<keyword evidence="8" id="KW-0238">DNA-binding</keyword>
<feature type="domain" description="HMG box" evidence="12">
    <location>
        <begin position="361"/>
        <end position="418"/>
    </location>
</feature>
<keyword evidence="14" id="KW-1185">Reference proteome</keyword>
<dbReference type="CDD" id="cd11655">
    <property type="entry name" value="rap1_myb-like"/>
    <property type="match status" value="1"/>
</dbReference>
<dbReference type="PROSITE" id="PS50030">
    <property type="entry name" value="UBA"/>
    <property type="match status" value="1"/>
</dbReference>
<accession>A0A6A5VPU3</accession>
<dbReference type="GO" id="GO:0042162">
    <property type="term" value="F:telomeric DNA binding"/>
    <property type="evidence" value="ECO:0007669"/>
    <property type="project" value="TreeGrafter"/>
</dbReference>
<dbReference type="Gene3D" id="1.10.10.2170">
    <property type="match status" value="1"/>
</dbReference>
<dbReference type="GO" id="GO:0070187">
    <property type="term" value="C:shelterin complex"/>
    <property type="evidence" value="ECO:0007669"/>
    <property type="project" value="TreeGrafter"/>
</dbReference>
<keyword evidence="3 9" id="KW-0779">Telomere</keyword>
<feature type="compositionally biased region" description="Basic and acidic residues" evidence="10">
    <location>
        <begin position="575"/>
        <end position="594"/>
    </location>
</feature>
<dbReference type="Pfam" id="PF11626">
    <property type="entry name" value="Rap1_C"/>
    <property type="match status" value="1"/>
</dbReference>
<feature type="region of interest" description="Disordered" evidence="10">
    <location>
        <begin position="558"/>
        <end position="647"/>
    </location>
</feature>
<dbReference type="OrthoDB" id="435460at2759"/>
<gene>
    <name evidence="13" type="ORF">BU23DRAFT_454992</name>
</gene>
<dbReference type="InterPro" id="IPR009071">
    <property type="entry name" value="HMG_box_dom"/>
</dbReference>
<dbReference type="InterPro" id="IPR021661">
    <property type="entry name" value="Rap1_C"/>
</dbReference>
<evidence type="ECO:0000256" key="6">
    <source>
        <dbReference type="ARBA" id="ARBA00023163"/>
    </source>
</evidence>
<dbReference type="InterPro" id="IPR015940">
    <property type="entry name" value="UBA"/>
</dbReference>